<comment type="caution">
    <text evidence="3">The sequence shown here is derived from an EMBL/GenBank/DDBJ whole genome shotgun (WGS) entry which is preliminary data.</text>
</comment>
<gene>
    <name evidence="3" type="ORF">FEQUK3_LOCUS8768</name>
</gene>
<protein>
    <recommendedName>
        <fullName evidence="2">F-box domain-containing protein</fullName>
    </recommendedName>
</protein>
<sequence>MGYSEILCHLCGVSSNINRYRIENEPPEAAWGNSMNTVVDEDPGEGRCEKSCFYVQDGANLQTASRFSGEEALTSHIPEDELEHIPGPKCTLDGGYNGHHISVEAMRGCQTVQCLVLKPDNWQPQTDDEDFEISSSHFLSGLSDRMPSRDESNPEVFPARHGESSPYAENILWDPEEAGKYAMPFHPTCFEIFKRASLRRQGVVDIEGIMQWWRLEGNYEDFENFPRDQAVMNGGEQWWAHNLGDEYIVANPCFVPGLEPLLQTSGQKDDSENGSSELAHVMTTGTANDDPFARLPAEIKHAILVELSFKDIASLKLVSRAFQHLPNSVLYEVTVRDNPWLYEAWSPLPISFWATTTKEAMVQKWDDDTDASNRSAHPAMPVRQPSRTGTDWLRLHAEIFRNRKSLLGLQNRRRIWKDCEEILDRIDKYRKEGKIVPLGERAPAVPRPANSDSDDSDEE</sequence>
<accession>A0A8J2J4B7</accession>
<feature type="domain" description="F-box" evidence="2">
    <location>
        <begin position="289"/>
        <end position="348"/>
    </location>
</feature>
<proteinExistence type="predicted"/>
<evidence type="ECO:0000256" key="1">
    <source>
        <dbReference type="SAM" id="MobiDB-lite"/>
    </source>
</evidence>
<dbReference type="EMBL" id="CAJSTJ010000152">
    <property type="protein sequence ID" value="CAG7563089.1"/>
    <property type="molecule type" value="Genomic_DNA"/>
</dbReference>
<evidence type="ECO:0000313" key="3">
    <source>
        <dbReference type="EMBL" id="CAG7563089.1"/>
    </source>
</evidence>
<dbReference type="AlphaFoldDB" id="A0A8J2J4B7"/>
<reference evidence="3" key="1">
    <citation type="submission" date="2021-05" db="EMBL/GenBank/DDBJ databases">
        <authorList>
            <person name="Khan N."/>
        </authorList>
    </citation>
    <scope>NUCLEOTIDE SEQUENCE</scope>
</reference>
<feature type="region of interest" description="Disordered" evidence="1">
    <location>
        <begin position="142"/>
        <end position="162"/>
    </location>
</feature>
<dbReference type="Pfam" id="PF00646">
    <property type="entry name" value="F-box"/>
    <property type="match status" value="1"/>
</dbReference>
<feature type="compositionally biased region" description="Basic and acidic residues" evidence="1">
    <location>
        <begin position="146"/>
        <end position="162"/>
    </location>
</feature>
<organism evidence="3 4">
    <name type="scientific">Fusarium equiseti</name>
    <name type="common">Fusarium scirpi</name>
    <dbReference type="NCBI Taxonomy" id="61235"/>
    <lineage>
        <taxon>Eukaryota</taxon>
        <taxon>Fungi</taxon>
        <taxon>Dikarya</taxon>
        <taxon>Ascomycota</taxon>
        <taxon>Pezizomycotina</taxon>
        <taxon>Sordariomycetes</taxon>
        <taxon>Hypocreomycetidae</taxon>
        <taxon>Hypocreales</taxon>
        <taxon>Nectriaceae</taxon>
        <taxon>Fusarium</taxon>
        <taxon>Fusarium incarnatum-equiseti species complex</taxon>
    </lineage>
</organism>
<dbReference type="InterPro" id="IPR001810">
    <property type="entry name" value="F-box_dom"/>
</dbReference>
<evidence type="ECO:0000313" key="4">
    <source>
        <dbReference type="Proteomes" id="UP000693738"/>
    </source>
</evidence>
<dbReference type="Proteomes" id="UP000693738">
    <property type="component" value="Unassembled WGS sequence"/>
</dbReference>
<name>A0A8J2J4B7_FUSEQ</name>
<feature type="region of interest" description="Disordered" evidence="1">
    <location>
        <begin position="437"/>
        <end position="459"/>
    </location>
</feature>
<dbReference type="PROSITE" id="PS50181">
    <property type="entry name" value="FBOX"/>
    <property type="match status" value="1"/>
</dbReference>
<evidence type="ECO:0000259" key="2">
    <source>
        <dbReference type="PROSITE" id="PS50181"/>
    </source>
</evidence>